<dbReference type="InterPro" id="IPR003594">
    <property type="entry name" value="HATPase_dom"/>
</dbReference>
<dbReference type="SUPFAM" id="SSF55874">
    <property type="entry name" value="ATPase domain of HSP90 chaperone/DNA topoisomerase II/histidine kinase"/>
    <property type="match status" value="1"/>
</dbReference>
<evidence type="ECO:0000256" key="9">
    <source>
        <dbReference type="PROSITE-ProRule" id="PRU00169"/>
    </source>
</evidence>
<gene>
    <name evidence="13" type="ORF">NQ502_00760</name>
</gene>
<dbReference type="Gene3D" id="1.10.287.130">
    <property type="match status" value="1"/>
</dbReference>
<dbReference type="Gene3D" id="3.30.565.10">
    <property type="entry name" value="Histidine kinase-like ATPase, C-terminal domain"/>
    <property type="match status" value="1"/>
</dbReference>
<keyword evidence="7" id="KW-0902">Two-component regulatory system</keyword>
<dbReference type="PROSITE" id="PS50113">
    <property type="entry name" value="PAC"/>
    <property type="match status" value="1"/>
</dbReference>
<dbReference type="SMART" id="SM00448">
    <property type="entry name" value="REC"/>
    <property type="match status" value="1"/>
</dbReference>
<dbReference type="InterPro" id="IPR004358">
    <property type="entry name" value="Sig_transdc_His_kin-like_C"/>
</dbReference>
<dbReference type="InterPro" id="IPR013655">
    <property type="entry name" value="PAS_fold_3"/>
</dbReference>
<dbReference type="SUPFAM" id="SSF55785">
    <property type="entry name" value="PYP-like sensor domain (PAS domain)"/>
    <property type="match status" value="2"/>
</dbReference>
<dbReference type="InterPro" id="IPR011006">
    <property type="entry name" value="CheY-like_superfamily"/>
</dbReference>
<dbReference type="PANTHER" id="PTHR43047:SF72">
    <property type="entry name" value="OSMOSENSING HISTIDINE PROTEIN KINASE SLN1"/>
    <property type="match status" value="1"/>
</dbReference>
<dbReference type="Pfam" id="PF00512">
    <property type="entry name" value="HisKA"/>
    <property type="match status" value="1"/>
</dbReference>
<evidence type="ECO:0000259" key="11">
    <source>
        <dbReference type="PROSITE" id="PS50110"/>
    </source>
</evidence>
<dbReference type="Gene3D" id="3.30.450.20">
    <property type="entry name" value="PAS domain"/>
    <property type="match status" value="2"/>
</dbReference>
<dbReference type="CDD" id="cd00082">
    <property type="entry name" value="HisKA"/>
    <property type="match status" value="1"/>
</dbReference>
<dbReference type="PROSITE" id="PS50110">
    <property type="entry name" value="RESPONSE_REGULATORY"/>
    <property type="match status" value="1"/>
</dbReference>
<dbReference type="Pfam" id="PF08447">
    <property type="entry name" value="PAS_3"/>
    <property type="match status" value="1"/>
</dbReference>
<dbReference type="InterPro" id="IPR036097">
    <property type="entry name" value="HisK_dim/P_sf"/>
</dbReference>
<evidence type="ECO:0000256" key="6">
    <source>
        <dbReference type="ARBA" id="ARBA00022777"/>
    </source>
</evidence>
<dbReference type="Proteomes" id="UP001060164">
    <property type="component" value="Chromosome"/>
</dbReference>
<evidence type="ECO:0000259" key="12">
    <source>
        <dbReference type="PROSITE" id="PS50113"/>
    </source>
</evidence>
<comment type="catalytic activity">
    <reaction evidence="1">
        <text>ATP + protein L-histidine = ADP + protein N-phospho-L-histidine.</text>
        <dbReference type="EC" id="2.7.13.3"/>
    </reaction>
</comment>
<evidence type="ECO:0000259" key="10">
    <source>
        <dbReference type="PROSITE" id="PS50109"/>
    </source>
</evidence>
<dbReference type="CDD" id="cd17546">
    <property type="entry name" value="REC_hyHK_CKI1_RcsC-like"/>
    <property type="match status" value="1"/>
</dbReference>
<dbReference type="NCBIfam" id="TIGR00229">
    <property type="entry name" value="sensory_box"/>
    <property type="match status" value="1"/>
</dbReference>
<evidence type="ECO:0000313" key="13">
    <source>
        <dbReference type="EMBL" id="UWP59625.1"/>
    </source>
</evidence>
<dbReference type="EC" id="2.7.13.3" evidence="2"/>
<keyword evidence="4 9" id="KW-0597">Phosphoprotein</keyword>
<dbReference type="GO" id="GO:0005524">
    <property type="term" value="F:ATP binding"/>
    <property type="evidence" value="ECO:0007669"/>
    <property type="project" value="UniProtKB-KW"/>
</dbReference>
<dbReference type="PRINTS" id="PR00344">
    <property type="entry name" value="BCTRLSENSOR"/>
</dbReference>
<dbReference type="Pfam" id="PF00072">
    <property type="entry name" value="Response_reg"/>
    <property type="match status" value="1"/>
</dbReference>
<dbReference type="InterPro" id="IPR036890">
    <property type="entry name" value="HATPase_C_sf"/>
</dbReference>
<evidence type="ECO:0000256" key="7">
    <source>
        <dbReference type="ARBA" id="ARBA00023012"/>
    </source>
</evidence>
<feature type="domain" description="Response regulatory" evidence="11">
    <location>
        <begin position="927"/>
        <end position="1048"/>
    </location>
</feature>
<dbReference type="PROSITE" id="PS50109">
    <property type="entry name" value="HIS_KIN"/>
    <property type="match status" value="1"/>
</dbReference>
<dbReference type="InterPro" id="IPR035965">
    <property type="entry name" value="PAS-like_dom_sf"/>
</dbReference>
<dbReference type="SUPFAM" id="SSF52172">
    <property type="entry name" value="CheY-like"/>
    <property type="match status" value="1"/>
</dbReference>
<name>A0ABY5VGI4_9FIRM</name>
<sequence>MELNNKLKEVLDSIPSGMCIYRVERGQLYPMYHNPAFFDVLGHNNQYIARVREEVTFRCVHEDDRAALQEGLAGLIAGGDTLRHTCRIFHDGFGEYRWICIEGSRRTGSDGGEFLYVVYSDVTEQRRLEQYFQNTLKNLPGGVVVVRYEEDGSIIPEYISEGLAATTGMSLEDTWKLYQKDALTGVHPEDLEHVRKQLAAYFVSGKSHWEIEYRLLKGSGDYVWVKNTLSLIEHEGGVRKIYSVYNDMTKEREERARVRQQYNDLLLRHYQKSDPNVLVMGHCNITQDRIIQISDQTGAQLLKTFGSVRETFFTGLSALVVEDEERQVFLNTYLGGPALAAYERGETKQVKNFFVMLPNEEIGRYVKVEMSMVSTPDSGDVTGILTVMDITEQIAAERVVHQLSVTGYDFVADVDLRRDTYKVLSRDDNAGCVPPQQGSHSLFVAQMAESRVVPRDREQYLDSLNPDRMLERLKQGQAYTFAFSMEDESGDVRAKNITVSPIDLRLGRVCLSRTDITDSIREQQRLLRVIAYTCELAGFIDASAGTLTMYTRQMVLENLPPHNAQNYNAVLDNLVGYYETAAEREVIKKIFHLETLLRKLKEKPEGYDFVLPYQGEEGLRYKQVNVLWGDLNHKTVCMVRADVTDMLNTERAAKAELERALLLSRQASQAKSDFLSAMSHDIRTPMNAIMGMTTLAKANIGDPCRVQDCLQKISASSNHLLSLINDILDMNRIESAKITLNRERIYLPDLVKQVGEIIMPQADQAGLQYDIRLGRIRNPYFYGDILRITQILINILGNAVKFTPRGGTVRFMVDELPAAEKSQWACYRFTISDTGIGMEEETLTHLFEPFVRSRAVSRMEGSGLGLSIVKGLVDLMEGHISVQSEPNKGTAFQVELKVETAPEGTSQLTPELQPLDKIDGHLFLGRRFLVAEDNEINAEIVCEILGMCGAKTEVRGNGALAVEEFRAAAPGTYDAILMDIQMPVMDGYEAARTIRADMRADARSIPIIAMTANAFEKDVKEAWEAGMDAHIAKPLDVNVLYEKLTQLLDKCAQ</sequence>
<reference evidence="13" key="1">
    <citation type="journal article" date="2022" name="Cell">
        <title>Design, construction, and in vivo augmentation of a complex gut microbiome.</title>
        <authorList>
            <person name="Cheng A.G."/>
            <person name="Ho P.Y."/>
            <person name="Aranda-Diaz A."/>
            <person name="Jain S."/>
            <person name="Yu F.B."/>
            <person name="Meng X."/>
            <person name="Wang M."/>
            <person name="Iakiviak M."/>
            <person name="Nagashima K."/>
            <person name="Zhao A."/>
            <person name="Murugkar P."/>
            <person name="Patil A."/>
            <person name="Atabakhsh K."/>
            <person name="Weakley A."/>
            <person name="Yan J."/>
            <person name="Brumbaugh A.R."/>
            <person name="Higginbottom S."/>
            <person name="Dimas A."/>
            <person name="Shiver A.L."/>
            <person name="Deutschbauer A."/>
            <person name="Neff N."/>
            <person name="Sonnenburg J.L."/>
            <person name="Huang K.C."/>
            <person name="Fischbach M.A."/>
        </authorList>
    </citation>
    <scope>NUCLEOTIDE SEQUENCE</scope>
    <source>
        <strain evidence="13">DSM 19829</strain>
    </source>
</reference>
<evidence type="ECO:0000313" key="14">
    <source>
        <dbReference type="Proteomes" id="UP001060164"/>
    </source>
</evidence>
<dbReference type="InterPro" id="IPR001789">
    <property type="entry name" value="Sig_transdc_resp-reg_receiver"/>
</dbReference>
<dbReference type="InterPro" id="IPR003661">
    <property type="entry name" value="HisK_dim/P_dom"/>
</dbReference>
<dbReference type="SUPFAM" id="SSF47384">
    <property type="entry name" value="Homodimeric domain of signal transducing histidine kinase"/>
    <property type="match status" value="1"/>
</dbReference>
<dbReference type="CDD" id="cd00130">
    <property type="entry name" value="PAS"/>
    <property type="match status" value="1"/>
</dbReference>
<organism evidence="13 14">
    <name type="scientific">Ruminococcus gauvreauii</name>
    <dbReference type="NCBI Taxonomy" id="438033"/>
    <lineage>
        <taxon>Bacteria</taxon>
        <taxon>Bacillati</taxon>
        <taxon>Bacillota</taxon>
        <taxon>Clostridia</taxon>
        <taxon>Eubacteriales</taxon>
        <taxon>Oscillospiraceae</taxon>
        <taxon>Ruminococcus</taxon>
    </lineage>
</organism>
<accession>A0ABY5VGI4</accession>
<dbReference type="PANTHER" id="PTHR43047">
    <property type="entry name" value="TWO-COMPONENT HISTIDINE PROTEIN KINASE"/>
    <property type="match status" value="1"/>
</dbReference>
<feature type="domain" description="Histidine kinase" evidence="10">
    <location>
        <begin position="677"/>
        <end position="900"/>
    </location>
</feature>
<evidence type="ECO:0000256" key="1">
    <source>
        <dbReference type="ARBA" id="ARBA00000085"/>
    </source>
</evidence>
<evidence type="ECO:0000256" key="2">
    <source>
        <dbReference type="ARBA" id="ARBA00012438"/>
    </source>
</evidence>
<keyword evidence="6" id="KW-0418">Kinase</keyword>
<protein>
    <recommendedName>
        <fullName evidence="3">Stage 0 sporulation protein A homolog</fullName>
        <ecNumber evidence="2">2.7.13.3</ecNumber>
    </recommendedName>
</protein>
<proteinExistence type="predicted"/>
<keyword evidence="13" id="KW-0067">ATP-binding</keyword>
<dbReference type="SMART" id="SM00388">
    <property type="entry name" value="HisKA"/>
    <property type="match status" value="1"/>
</dbReference>
<dbReference type="Gene3D" id="3.40.50.2300">
    <property type="match status" value="1"/>
</dbReference>
<dbReference type="EMBL" id="CP102290">
    <property type="protein sequence ID" value="UWP59625.1"/>
    <property type="molecule type" value="Genomic_DNA"/>
</dbReference>
<evidence type="ECO:0000256" key="4">
    <source>
        <dbReference type="ARBA" id="ARBA00022553"/>
    </source>
</evidence>
<dbReference type="RefSeq" id="WP_028528321.1">
    <property type="nucleotide sequence ID" value="NZ_CABLBR010000010.1"/>
</dbReference>
<feature type="domain" description="PAC" evidence="12">
    <location>
        <begin position="209"/>
        <end position="260"/>
    </location>
</feature>
<evidence type="ECO:0000256" key="3">
    <source>
        <dbReference type="ARBA" id="ARBA00018672"/>
    </source>
</evidence>
<keyword evidence="14" id="KW-1185">Reference proteome</keyword>
<dbReference type="SMART" id="SM00387">
    <property type="entry name" value="HATPase_c"/>
    <property type="match status" value="1"/>
</dbReference>
<comment type="function">
    <text evidence="8">May play the central regulatory role in sporulation. It may be an element of the effector pathway responsible for the activation of sporulation genes in response to nutritional stress. Spo0A may act in concert with spo0H (a sigma factor) to control the expression of some genes that are critical to the sporulation process.</text>
</comment>
<dbReference type="InterPro" id="IPR000700">
    <property type="entry name" value="PAS-assoc_C"/>
</dbReference>
<feature type="modified residue" description="4-aspartylphosphate" evidence="9">
    <location>
        <position position="979"/>
    </location>
</feature>
<dbReference type="InterPro" id="IPR005467">
    <property type="entry name" value="His_kinase_dom"/>
</dbReference>
<keyword evidence="13" id="KW-0547">Nucleotide-binding</keyword>
<evidence type="ECO:0000256" key="5">
    <source>
        <dbReference type="ARBA" id="ARBA00022679"/>
    </source>
</evidence>
<keyword evidence="5" id="KW-0808">Transferase</keyword>
<dbReference type="Pfam" id="PF02518">
    <property type="entry name" value="HATPase_c"/>
    <property type="match status" value="1"/>
</dbReference>
<evidence type="ECO:0000256" key="8">
    <source>
        <dbReference type="ARBA" id="ARBA00024867"/>
    </source>
</evidence>
<dbReference type="InterPro" id="IPR000014">
    <property type="entry name" value="PAS"/>
</dbReference>